<accession>A0A1G2USI3</accession>
<feature type="region of interest" description="Disordered" evidence="1">
    <location>
        <begin position="1"/>
        <end position="27"/>
    </location>
</feature>
<dbReference type="AlphaFoldDB" id="A0A1G2USI3"/>
<keyword evidence="2" id="KW-0472">Membrane</keyword>
<protein>
    <recommendedName>
        <fullName evidence="5">Carboxypeptidase regulatory-like domain-containing protein</fullName>
    </recommendedName>
</protein>
<evidence type="ECO:0000313" key="4">
    <source>
        <dbReference type="Proteomes" id="UP000177276"/>
    </source>
</evidence>
<feature type="compositionally biased region" description="Polar residues" evidence="1">
    <location>
        <begin position="1"/>
        <end position="15"/>
    </location>
</feature>
<organism evidence="3 4">
    <name type="scientific">Candidatus Zambryskibacteria bacterium RIFCSPLOWO2_12_FULL_39_16</name>
    <dbReference type="NCBI Taxonomy" id="1802775"/>
    <lineage>
        <taxon>Bacteria</taxon>
        <taxon>Candidatus Zambryskiibacteriota</taxon>
    </lineage>
</organism>
<evidence type="ECO:0000313" key="3">
    <source>
        <dbReference type="EMBL" id="OHB12316.1"/>
    </source>
</evidence>
<evidence type="ECO:0000256" key="2">
    <source>
        <dbReference type="SAM" id="Phobius"/>
    </source>
</evidence>
<evidence type="ECO:0008006" key="5">
    <source>
        <dbReference type="Google" id="ProtNLM"/>
    </source>
</evidence>
<sequence length="216" mass="22774">MPPQFQSQFNPSNDASVPPVNSPISQKPPRGHSFLIVIMVLLILTGVFGVWYFSNPSLEEDMKITATINKPTSTEGKFCGGIAPGAFPCPTGYVCKLDGAYPDAGGHCVVPDGTGTLAGQVTIGPNCPVEQIDNPCITSPEAYASREFSVMQNGKVITTFHADMTGNYIVSLAPSTYIVTSAKTGIGYMSKDLPVTVTIKAGEAAILNIDVDTGIR</sequence>
<name>A0A1G2USI3_9BACT</name>
<reference evidence="3 4" key="1">
    <citation type="journal article" date="2016" name="Nat. Commun.">
        <title>Thousands of microbial genomes shed light on interconnected biogeochemical processes in an aquifer system.</title>
        <authorList>
            <person name="Anantharaman K."/>
            <person name="Brown C.T."/>
            <person name="Hug L.A."/>
            <person name="Sharon I."/>
            <person name="Castelle C.J."/>
            <person name="Probst A.J."/>
            <person name="Thomas B.C."/>
            <person name="Singh A."/>
            <person name="Wilkins M.J."/>
            <person name="Karaoz U."/>
            <person name="Brodie E.L."/>
            <person name="Williams K.H."/>
            <person name="Hubbard S.S."/>
            <person name="Banfield J.F."/>
        </authorList>
    </citation>
    <scope>NUCLEOTIDE SEQUENCE [LARGE SCALE GENOMIC DNA]</scope>
</reference>
<feature type="transmembrane region" description="Helical" evidence="2">
    <location>
        <begin position="34"/>
        <end position="53"/>
    </location>
</feature>
<evidence type="ECO:0000256" key="1">
    <source>
        <dbReference type="SAM" id="MobiDB-lite"/>
    </source>
</evidence>
<dbReference type="EMBL" id="MHWS01000011">
    <property type="protein sequence ID" value="OHB12316.1"/>
    <property type="molecule type" value="Genomic_DNA"/>
</dbReference>
<comment type="caution">
    <text evidence="3">The sequence shown here is derived from an EMBL/GenBank/DDBJ whole genome shotgun (WGS) entry which is preliminary data.</text>
</comment>
<proteinExistence type="predicted"/>
<gene>
    <name evidence="3" type="ORF">A3G46_01910</name>
</gene>
<keyword evidence="2" id="KW-1133">Transmembrane helix</keyword>
<dbReference type="Proteomes" id="UP000177276">
    <property type="component" value="Unassembled WGS sequence"/>
</dbReference>
<keyword evidence="2" id="KW-0812">Transmembrane</keyword>